<evidence type="ECO:0000313" key="2">
    <source>
        <dbReference type="EMBL" id="EGF26719.1"/>
    </source>
</evidence>
<gene>
    <name evidence="2" type="ORF">RBWH47_00344</name>
</gene>
<sequence>MDGTNQKSRAGDSSKPIERAKKVPFRQSGPLLIADRKLMASIAKQ</sequence>
<evidence type="ECO:0000313" key="3">
    <source>
        <dbReference type="Proteomes" id="UP000006222"/>
    </source>
</evidence>
<dbReference type="AlphaFoldDB" id="F2AUF3"/>
<name>F2AUF3_RHOBT</name>
<protein>
    <submittedName>
        <fullName evidence="2">Uncharacterized protein</fullName>
    </submittedName>
</protein>
<proteinExistence type="predicted"/>
<accession>F2AUF3</accession>
<reference evidence="2 3" key="1">
    <citation type="journal article" date="2013" name="Mar. Genomics">
        <title>Expression of sulfatases in Rhodopirellula baltica and the diversity of sulfatases in the genus Rhodopirellula.</title>
        <authorList>
            <person name="Wegner C.E."/>
            <person name="Richter-Heitmann T."/>
            <person name="Klindworth A."/>
            <person name="Klockow C."/>
            <person name="Richter M."/>
            <person name="Achstetter T."/>
            <person name="Glockner F.O."/>
            <person name="Harder J."/>
        </authorList>
    </citation>
    <scope>NUCLEOTIDE SEQUENCE [LARGE SCALE GENOMIC DNA]</scope>
    <source>
        <strain evidence="2 3">WH47</strain>
    </source>
</reference>
<evidence type="ECO:0000256" key="1">
    <source>
        <dbReference type="SAM" id="MobiDB-lite"/>
    </source>
</evidence>
<dbReference type="EMBL" id="AFAR01000176">
    <property type="protein sequence ID" value="EGF26719.1"/>
    <property type="molecule type" value="Genomic_DNA"/>
</dbReference>
<feature type="region of interest" description="Disordered" evidence="1">
    <location>
        <begin position="1"/>
        <end position="29"/>
    </location>
</feature>
<feature type="compositionally biased region" description="Basic and acidic residues" evidence="1">
    <location>
        <begin position="9"/>
        <end position="21"/>
    </location>
</feature>
<dbReference type="PATRIC" id="fig|991778.3.peg.3561"/>
<dbReference type="Proteomes" id="UP000006222">
    <property type="component" value="Unassembled WGS sequence"/>
</dbReference>
<comment type="caution">
    <text evidence="2">The sequence shown here is derived from an EMBL/GenBank/DDBJ whole genome shotgun (WGS) entry which is preliminary data.</text>
</comment>
<organism evidence="2 3">
    <name type="scientific">Rhodopirellula baltica WH47</name>
    <dbReference type="NCBI Taxonomy" id="991778"/>
    <lineage>
        <taxon>Bacteria</taxon>
        <taxon>Pseudomonadati</taxon>
        <taxon>Planctomycetota</taxon>
        <taxon>Planctomycetia</taxon>
        <taxon>Pirellulales</taxon>
        <taxon>Pirellulaceae</taxon>
        <taxon>Rhodopirellula</taxon>
    </lineage>
</organism>